<dbReference type="PANTHER" id="PTHR34962:SF1">
    <property type="entry name" value="EMBRYO DEFECTIVE 1703-RELATED"/>
    <property type="match status" value="1"/>
</dbReference>
<organism evidence="2 3">
    <name type="scientific">Carpinus fangiana</name>
    <dbReference type="NCBI Taxonomy" id="176857"/>
    <lineage>
        <taxon>Eukaryota</taxon>
        <taxon>Viridiplantae</taxon>
        <taxon>Streptophyta</taxon>
        <taxon>Embryophyta</taxon>
        <taxon>Tracheophyta</taxon>
        <taxon>Spermatophyta</taxon>
        <taxon>Magnoliopsida</taxon>
        <taxon>eudicotyledons</taxon>
        <taxon>Gunneridae</taxon>
        <taxon>Pentapetalae</taxon>
        <taxon>rosids</taxon>
        <taxon>fabids</taxon>
        <taxon>Fagales</taxon>
        <taxon>Betulaceae</taxon>
        <taxon>Carpinus</taxon>
    </lineage>
</organism>
<feature type="compositionally biased region" description="Polar residues" evidence="1">
    <location>
        <begin position="434"/>
        <end position="446"/>
    </location>
</feature>
<feature type="region of interest" description="Disordered" evidence="1">
    <location>
        <begin position="602"/>
        <end position="634"/>
    </location>
</feature>
<feature type="region of interest" description="Disordered" evidence="1">
    <location>
        <begin position="1130"/>
        <end position="1154"/>
    </location>
</feature>
<sequence length="1154" mass="130689">MEVLTSPNPKIPLILSGTSPFSPKFPIKAWSKRNPFRYNIPSSNFYKNPSFPIYLQSRSSRNFQVLANFGRPTSRRNSLRKKLVDYQQVRNNPITYKPSSDFHKPSVGLDDSGIKDDLNFGGAKERGTDHGGVVDRVENGGREEFKSKRLSESVLWNKLENWADQYKKDIEDWGIGSGPIFTVIEDSEGNVKWVSVDEHEISRRSRVDRRELEDSAEVNLKILRAESLAREMESGKNVLPKNSSVAKFVVQGAESGFVKAVRSLTLPPELLPKLPRVGRMVLFVFVALWAVKKLFTFGEKEVHYTEAEKEMMRRKIKSRKEKEMLEKVSVEVVQETSEPPTLFVEKPKLDKEELMDSILKAKVCTDKLSLGHSSGTLTAKSTDLDNKIQEIRQMARRAREAETDRDEKEKQAVNNELSSEIELVNKHSEEDEGSLTNPPNGNSGQTHGIYGTVKMGTLDEPKFDDTGFLSMVTSIEDKDMHDSSAPSGKVSNYRQSTMQDRKDSESALQVTDTREVIRFSDTSDGESCLSKENSIKTKPRVILSVKEARDYLSEKRDNLKPSIKSGVKTVQESAAVFRLPSEEGFRSSTSHKLDVHDQVAAISGPTSNSIPSTNACEVSPKESVPTSNDDSEGSELGCGLGGLQKPQTSLNNEGNDINTEAGSSAKMENWIETNFHEVEPIVKKIGVGFKDNYMVAREKINEQLNINTKITELGFSEDDSELEWMKDESLREIVFQVRENELAGRDPFHLMDAEDKQAFFRGLEKKVEKENEKLSKVHEWLHSNIENLDYGAEKIIPRWKAPPVEKNPEFLNNFLEQRKAFLGENTGNSYPIKKDQEYSIQKTIESPISGNVTASLPALDPNKKFYDGDLKKSKTVVEGSDGSVKAGTQSGKEYWQHTKKWSREFLESYNAETDPEVKSIMKDVGKDLDRWITEKEIQEAADLMTKVPERNKKFMEKKLNKLKREMELFGPQAVVSKYREYADEKEEDYLWWLDLPHVLCIELYTVDNGEQRVGFYSLEMATDIELEPKPYHVIAFEDVGDSKNMCYIIQAHMDMLGNGHAFVVPRLPKDAFREAKGNGFGVTVIRKGELQLNVDQTVEEVEEQISEIGSKIYQDKIMKERSVDISSMMKGVFGATGKPPKRKGPKRKLKHGKK</sequence>
<dbReference type="OrthoDB" id="611606at2759"/>
<gene>
    <name evidence="2" type="ORF">FH972_003798</name>
</gene>
<dbReference type="AlphaFoldDB" id="A0A5N6QJ46"/>
<keyword evidence="3" id="KW-1185">Reference proteome</keyword>
<reference evidence="2 3" key="1">
    <citation type="submission" date="2019-06" db="EMBL/GenBank/DDBJ databases">
        <title>A chromosomal-level reference genome of Carpinus fangiana (Coryloideae, Betulaceae).</title>
        <authorList>
            <person name="Yang X."/>
            <person name="Wang Z."/>
            <person name="Zhang L."/>
            <person name="Hao G."/>
            <person name="Liu J."/>
            <person name="Yang Y."/>
        </authorList>
    </citation>
    <scope>NUCLEOTIDE SEQUENCE [LARGE SCALE GENOMIC DNA]</scope>
    <source>
        <strain evidence="2">Cfa_2016G</strain>
        <tissue evidence="2">Leaf</tissue>
    </source>
</reference>
<name>A0A5N6QJ46_9ROSI</name>
<proteinExistence type="predicted"/>
<evidence type="ECO:0000313" key="2">
    <source>
        <dbReference type="EMBL" id="KAE7999358.1"/>
    </source>
</evidence>
<accession>A0A5N6QJ46</accession>
<feature type="compositionally biased region" description="Basic and acidic residues" evidence="1">
    <location>
        <begin position="397"/>
        <end position="411"/>
    </location>
</feature>
<dbReference type="Proteomes" id="UP000327013">
    <property type="component" value="Chromosome 1"/>
</dbReference>
<feature type="compositionally biased region" description="Polar residues" evidence="1">
    <location>
        <begin position="604"/>
        <end position="616"/>
    </location>
</feature>
<protein>
    <recommendedName>
        <fullName evidence="4">Embryo defective 1703</fullName>
    </recommendedName>
</protein>
<feature type="compositionally biased region" description="Basic residues" evidence="1">
    <location>
        <begin position="1139"/>
        <end position="1154"/>
    </location>
</feature>
<evidence type="ECO:0000313" key="3">
    <source>
        <dbReference type="Proteomes" id="UP000327013"/>
    </source>
</evidence>
<dbReference type="PANTHER" id="PTHR34962">
    <property type="entry name" value="EMBRYO DEFECTIVE 1703-RELATED"/>
    <property type="match status" value="1"/>
</dbReference>
<feature type="compositionally biased region" description="Polar residues" evidence="1">
    <location>
        <begin position="484"/>
        <end position="498"/>
    </location>
</feature>
<feature type="region of interest" description="Disordered" evidence="1">
    <location>
        <begin position="396"/>
        <end position="448"/>
    </location>
</feature>
<dbReference type="EMBL" id="CM017321">
    <property type="protein sequence ID" value="KAE7999358.1"/>
    <property type="molecule type" value="Genomic_DNA"/>
</dbReference>
<evidence type="ECO:0008006" key="4">
    <source>
        <dbReference type="Google" id="ProtNLM"/>
    </source>
</evidence>
<feature type="region of interest" description="Disordered" evidence="1">
    <location>
        <begin position="479"/>
        <end position="510"/>
    </location>
</feature>
<evidence type="ECO:0000256" key="1">
    <source>
        <dbReference type="SAM" id="MobiDB-lite"/>
    </source>
</evidence>